<keyword evidence="2" id="KW-0813">Transport</keyword>
<dbReference type="AlphaFoldDB" id="A0A915DT81"/>
<evidence type="ECO:0000256" key="3">
    <source>
        <dbReference type="ARBA" id="ARBA00023065"/>
    </source>
</evidence>
<name>A0A915DT81_9BILA</name>
<organism evidence="4 5">
    <name type="scientific">Ditylenchus dipsaci</name>
    <dbReference type="NCBI Taxonomy" id="166011"/>
    <lineage>
        <taxon>Eukaryota</taxon>
        <taxon>Metazoa</taxon>
        <taxon>Ecdysozoa</taxon>
        <taxon>Nematoda</taxon>
        <taxon>Chromadorea</taxon>
        <taxon>Rhabditida</taxon>
        <taxon>Tylenchina</taxon>
        <taxon>Tylenchomorpha</taxon>
        <taxon>Sphaerularioidea</taxon>
        <taxon>Anguinidae</taxon>
        <taxon>Anguininae</taxon>
        <taxon>Ditylenchus</taxon>
    </lineage>
</organism>
<dbReference type="Pfam" id="PF01991">
    <property type="entry name" value="vATP-synt_E"/>
    <property type="match status" value="1"/>
</dbReference>
<dbReference type="Gene3D" id="3.30.2320.30">
    <property type="entry name" value="ATP synthase, E subunit, C-terminal"/>
    <property type="match status" value="1"/>
</dbReference>
<sequence>MRISGNEVQKQLHQMIAFIEQELARKWKRSTLNEEEFNQRLVRQQRANIIDYYDKKEKQVEMQRKIQRSNIHNQGRLKCLKAKDDHLRNVLSDARANLCKISEDEGASKIARENVTLKCRHKDKELVSKLLPDCLEELYKIWGSTTKVGGFNFHLTFTKLPLIYVTIDEEYLDKDCAGGVEMTAKVGKIKVCSTLESRLDLIAGQVIPQLRTTLFGPNPSRKFFD</sequence>
<evidence type="ECO:0000313" key="5">
    <source>
        <dbReference type="WBParaSite" id="jg22679"/>
    </source>
</evidence>
<evidence type="ECO:0000256" key="2">
    <source>
        <dbReference type="ARBA" id="ARBA00022448"/>
    </source>
</evidence>
<dbReference type="Proteomes" id="UP000887574">
    <property type="component" value="Unplaced"/>
</dbReference>
<dbReference type="WBParaSite" id="jg22679">
    <property type="protein sequence ID" value="jg22679"/>
    <property type="gene ID" value="jg22679"/>
</dbReference>
<evidence type="ECO:0000256" key="1">
    <source>
        <dbReference type="ARBA" id="ARBA00005901"/>
    </source>
</evidence>
<dbReference type="GO" id="GO:0046961">
    <property type="term" value="F:proton-transporting ATPase activity, rotational mechanism"/>
    <property type="evidence" value="ECO:0007669"/>
    <property type="project" value="InterPro"/>
</dbReference>
<accession>A0A915DT81</accession>
<dbReference type="Gene3D" id="6.10.250.1620">
    <property type="match status" value="1"/>
</dbReference>
<keyword evidence="3" id="KW-0406">Ion transport</keyword>
<comment type="similarity">
    <text evidence="1">Belongs to the V-ATPase E subunit family.</text>
</comment>
<dbReference type="InterPro" id="IPR038495">
    <property type="entry name" value="ATPase_E_C"/>
</dbReference>
<protein>
    <submittedName>
        <fullName evidence="5">Uncharacterized protein</fullName>
    </submittedName>
</protein>
<proteinExistence type="inferred from homology"/>
<dbReference type="SUPFAM" id="SSF160527">
    <property type="entry name" value="V-type ATPase subunit E-like"/>
    <property type="match status" value="1"/>
</dbReference>
<dbReference type="PANTHER" id="PTHR45715">
    <property type="entry name" value="ATPASE H+-TRANSPORTING V1 SUBUNIT E1A-RELATED"/>
    <property type="match status" value="1"/>
</dbReference>
<dbReference type="GO" id="GO:0033178">
    <property type="term" value="C:proton-transporting two-sector ATPase complex, catalytic domain"/>
    <property type="evidence" value="ECO:0007669"/>
    <property type="project" value="InterPro"/>
</dbReference>
<keyword evidence="4" id="KW-1185">Reference proteome</keyword>
<evidence type="ECO:0000313" key="4">
    <source>
        <dbReference type="Proteomes" id="UP000887574"/>
    </source>
</evidence>
<reference evidence="5" key="1">
    <citation type="submission" date="2022-11" db="UniProtKB">
        <authorList>
            <consortium name="WormBaseParasite"/>
        </authorList>
    </citation>
    <scope>IDENTIFICATION</scope>
</reference>
<dbReference type="InterPro" id="IPR002842">
    <property type="entry name" value="ATPase_V1_Esu"/>
</dbReference>